<protein>
    <submittedName>
        <fullName evidence="1">Uncharacterized protein</fullName>
    </submittedName>
</protein>
<sequence>MENAYQRKIAKYSSLGRILPLVIGSLGSWNPRNEEIRSILGIDGRSWGAFRFKARLAAIQGSMEMVCAHFHYGATNPEDEENPKSTRPNLLYCYFTFTKFRGANTDEPKLQNEYIVTL</sequence>
<name>A0ABR0BB19_9CRUS</name>
<accession>A0ABR0BB19</accession>
<proteinExistence type="predicted"/>
<gene>
    <name evidence="1" type="ORF">OUZ56_033759</name>
</gene>
<comment type="caution">
    <text evidence="1">The sequence shown here is derived from an EMBL/GenBank/DDBJ whole genome shotgun (WGS) entry which is preliminary data.</text>
</comment>
<keyword evidence="2" id="KW-1185">Reference proteome</keyword>
<evidence type="ECO:0000313" key="2">
    <source>
        <dbReference type="Proteomes" id="UP001234178"/>
    </source>
</evidence>
<dbReference type="EMBL" id="JAOYFB010000062">
    <property type="protein sequence ID" value="KAK4045785.1"/>
    <property type="molecule type" value="Genomic_DNA"/>
</dbReference>
<reference evidence="1 2" key="1">
    <citation type="journal article" date="2023" name="Nucleic Acids Res.">
        <title>The hologenome of Daphnia magna reveals possible DNA methylation and microbiome-mediated evolution of the host genome.</title>
        <authorList>
            <person name="Chaturvedi A."/>
            <person name="Li X."/>
            <person name="Dhandapani V."/>
            <person name="Marshall H."/>
            <person name="Kissane S."/>
            <person name="Cuenca-Cambronero M."/>
            <person name="Asole G."/>
            <person name="Calvet F."/>
            <person name="Ruiz-Romero M."/>
            <person name="Marangio P."/>
            <person name="Guigo R."/>
            <person name="Rago D."/>
            <person name="Mirbahai L."/>
            <person name="Eastwood N."/>
            <person name="Colbourne J.K."/>
            <person name="Zhou J."/>
            <person name="Mallon E."/>
            <person name="Orsini L."/>
        </authorList>
    </citation>
    <scope>NUCLEOTIDE SEQUENCE [LARGE SCALE GENOMIC DNA]</scope>
    <source>
        <strain evidence="1">LRV0_1</strain>
    </source>
</reference>
<organism evidence="1 2">
    <name type="scientific">Daphnia magna</name>
    <dbReference type="NCBI Taxonomy" id="35525"/>
    <lineage>
        <taxon>Eukaryota</taxon>
        <taxon>Metazoa</taxon>
        <taxon>Ecdysozoa</taxon>
        <taxon>Arthropoda</taxon>
        <taxon>Crustacea</taxon>
        <taxon>Branchiopoda</taxon>
        <taxon>Diplostraca</taxon>
        <taxon>Cladocera</taxon>
        <taxon>Anomopoda</taxon>
        <taxon>Daphniidae</taxon>
        <taxon>Daphnia</taxon>
    </lineage>
</organism>
<dbReference type="Proteomes" id="UP001234178">
    <property type="component" value="Unassembled WGS sequence"/>
</dbReference>
<evidence type="ECO:0000313" key="1">
    <source>
        <dbReference type="EMBL" id="KAK4045785.1"/>
    </source>
</evidence>